<dbReference type="InParanoid" id="J9DSA9"/>
<evidence type="ECO:0000313" key="3">
    <source>
        <dbReference type="Proteomes" id="UP000003163"/>
    </source>
</evidence>
<dbReference type="HOGENOM" id="CLU_1555230_0_0_1"/>
<comment type="caution">
    <text evidence="2">The sequence shown here is derived from an EMBL/GenBank/DDBJ whole genome shotgun (WGS) entry which is preliminary data.</text>
</comment>
<evidence type="ECO:0000313" key="2">
    <source>
        <dbReference type="EMBL" id="EJW04192.1"/>
    </source>
</evidence>
<sequence>MEEKIHNEEKRMKLEWENEFYSILKNQKGEVSGKKLVEFYDIIYEKILELSQKEVNDLCSLILEMFRKMEENFILRYRTEIPATTKEKLTNIFKVFYIELMEMKEKDFTWFFDVIETKVRKFSLEEQRKSFECLSASKNENIRKQLEKLYESVEEKFKKNTNERREKFMTTL</sequence>
<feature type="coiled-coil region" evidence="1">
    <location>
        <begin position="136"/>
        <end position="163"/>
    </location>
</feature>
<reference evidence="2 3" key="1">
    <citation type="submission" date="2011-08" db="EMBL/GenBank/DDBJ databases">
        <authorList>
            <person name="Liu Z.J."/>
            <person name="Shi F.L."/>
            <person name="Lu J.Q."/>
            <person name="Li M."/>
            <person name="Wang Z.L."/>
        </authorList>
    </citation>
    <scope>NUCLEOTIDE SEQUENCE [LARGE SCALE GENOMIC DNA]</scope>
    <source>
        <strain evidence="2 3">USNM 41457</strain>
    </source>
</reference>
<dbReference type="AlphaFoldDB" id="J9DSA9"/>
<dbReference type="Proteomes" id="UP000003163">
    <property type="component" value="Unassembled WGS sequence"/>
</dbReference>
<name>J9DSA9_EDHAE</name>
<protein>
    <submittedName>
        <fullName evidence="2">Uncharacterized protein</fullName>
    </submittedName>
</protein>
<organism evidence="2 3">
    <name type="scientific">Edhazardia aedis (strain USNM 41457)</name>
    <name type="common">Microsporidian parasite</name>
    <dbReference type="NCBI Taxonomy" id="1003232"/>
    <lineage>
        <taxon>Eukaryota</taxon>
        <taxon>Fungi</taxon>
        <taxon>Fungi incertae sedis</taxon>
        <taxon>Microsporidia</taxon>
        <taxon>Edhazardia</taxon>
    </lineage>
</organism>
<dbReference type="VEuPathDB" id="MicrosporidiaDB:EDEG_01524"/>
<proteinExistence type="predicted"/>
<accession>J9DSA9</accession>
<dbReference type="EMBL" id="AFBI03000022">
    <property type="protein sequence ID" value="EJW04192.1"/>
    <property type="molecule type" value="Genomic_DNA"/>
</dbReference>
<keyword evidence="1" id="KW-0175">Coiled coil</keyword>
<evidence type="ECO:0000256" key="1">
    <source>
        <dbReference type="SAM" id="Coils"/>
    </source>
</evidence>
<gene>
    <name evidence="2" type="ORF">EDEG_01524</name>
</gene>
<reference evidence="3" key="2">
    <citation type="submission" date="2015-07" db="EMBL/GenBank/DDBJ databases">
        <title>Contrasting host-pathogen interactions and genome evolution in two generalist and specialist microsporidian pathogens of mosquitoes.</title>
        <authorList>
            <consortium name="The Broad Institute Genomics Platform"/>
            <consortium name="The Broad Institute Genome Sequencing Center for Infectious Disease"/>
            <person name="Cuomo C.A."/>
            <person name="Sanscrainte N.D."/>
            <person name="Goldberg J.M."/>
            <person name="Heiman D."/>
            <person name="Young S."/>
            <person name="Zeng Q."/>
            <person name="Becnel J.J."/>
            <person name="Birren B.W."/>
        </authorList>
    </citation>
    <scope>NUCLEOTIDE SEQUENCE [LARGE SCALE GENOMIC DNA]</scope>
    <source>
        <strain evidence="3">USNM 41457</strain>
    </source>
</reference>
<keyword evidence="3" id="KW-1185">Reference proteome</keyword>